<dbReference type="Gene3D" id="2.60.40.1730">
    <property type="entry name" value="tricorn interacting facor f3 domain"/>
    <property type="match status" value="1"/>
</dbReference>
<dbReference type="GO" id="GO:0016285">
    <property type="term" value="F:alanyl aminopeptidase activity"/>
    <property type="evidence" value="ECO:0007669"/>
    <property type="project" value="UniProtKB-EC"/>
</dbReference>
<keyword evidence="18" id="KW-1185">Reference proteome</keyword>
<evidence type="ECO:0000259" key="15">
    <source>
        <dbReference type="Pfam" id="PF11838"/>
    </source>
</evidence>
<name>A0A9W5RDK1_9ACTO</name>
<dbReference type="Gene3D" id="1.10.390.10">
    <property type="entry name" value="Neutral Protease Domain 2"/>
    <property type="match status" value="1"/>
</dbReference>
<evidence type="ECO:0000256" key="11">
    <source>
        <dbReference type="ARBA" id="ARBA00023049"/>
    </source>
</evidence>
<dbReference type="GO" id="GO:0016020">
    <property type="term" value="C:membrane"/>
    <property type="evidence" value="ECO:0007669"/>
    <property type="project" value="TreeGrafter"/>
</dbReference>
<sequence length="852" mass="94730">MTREEALDRSANVIPDEIDVYVDLANAISNDVAFYSKSTIRFQTKSPSIFVDLVAHNVEAVRVDGMPANFEVTDTRVVVNDLPTGRPVSLEIESHCKYSTTGEGLHRYVDPEDGSTYLYTQFEPTDARRAWACFDQPDLKPRWQFRVKAPSEWIVLSNQPEQSRTLDGAFAEVTFMRTPPLSSYITAVVAGPYARVDGGKWSGGAGDGGNTDISLGVYCRASLSQYLDAKDILTLTRQGLDFYHEHYGFTYPWGKYDQVFVPEYNLGAMENPGCVTFNEKMISRDTPTRAARQSRANVIFHEMCHMWFGDLVTPQWWDDLWLKESFADNQGSMGLTENTEFETEWATFASGRKEWAYKQDQLPTTHPIAADIPDVEAAKNNFDGITYAKGAAVLKQLVAYVGKEAFFTGAREYFQKHAFGATRMQDFLCALQEASDRDNLQDWARAWLETAGPSTLRVKRSEGGFMLEQESIDAISGQPALRPHRVNVGFYELQGDALVRTRLEEVTLAGRTLTLAAQGDYDLVLANDDDLTYALVELDENEVSTALRYVSTIANATSRAVVWSALWAGVRGARLNPRDYVNAVAEQVPAENDDAVASDLIANALDALLYYMATPERKIEAKRFANHAIDAIGRSQSQDRKREWAVAATRALNIAGSPTDDQMQFLRDLESANSPLLTVGPNLAWRARITLAALGAITRKDIALHLQADPSGEAEVFALQAISALPGRIERQKAWTRILEEDLANEKMSAILAGLSAGAIGHDATGFAGDFFDLAGQYWNSHTIGMGRRFVAGAYPRVIDANRPEEAAALRYMASWWISANESAPPALVRLMREAADNLERSFRIQTKWLTK</sequence>
<dbReference type="InterPro" id="IPR024571">
    <property type="entry name" value="ERAP1-like_C_dom"/>
</dbReference>
<keyword evidence="6 17" id="KW-0031">Aminopeptidase</keyword>
<dbReference type="FunFam" id="1.10.390.10:FF:000004">
    <property type="entry name" value="Aminopeptidase N"/>
    <property type="match status" value="1"/>
</dbReference>
<keyword evidence="8" id="KW-0479">Metal-binding</keyword>
<evidence type="ECO:0000256" key="1">
    <source>
        <dbReference type="ARBA" id="ARBA00000098"/>
    </source>
</evidence>
<dbReference type="InterPro" id="IPR045357">
    <property type="entry name" value="Aminopeptidase_N-like_N"/>
</dbReference>
<evidence type="ECO:0000256" key="8">
    <source>
        <dbReference type="ARBA" id="ARBA00022723"/>
    </source>
</evidence>
<evidence type="ECO:0000256" key="10">
    <source>
        <dbReference type="ARBA" id="ARBA00022833"/>
    </source>
</evidence>
<evidence type="ECO:0000256" key="6">
    <source>
        <dbReference type="ARBA" id="ARBA00022438"/>
    </source>
</evidence>
<dbReference type="GO" id="GO:0042277">
    <property type="term" value="F:peptide binding"/>
    <property type="evidence" value="ECO:0007669"/>
    <property type="project" value="TreeGrafter"/>
</dbReference>
<evidence type="ECO:0000256" key="12">
    <source>
        <dbReference type="ARBA" id="ARBA00029811"/>
    </source>
</evidence>
<comment type="caution">
    <text evidence="17">The sequence shown here is derived from an EMBL/GenBank/DDBJ whole genome shotgun (WGS) entry which is preliminary data.</text>
</comment>
<dbReference type="InterPro" id="IPR012778">
    <property type="entry name" value="Pept_M1_aminopeptidase"/>
</dbReference>
<dbReference type="Pfam" id="PF01433">
    <property type="entry name" value="Peptidase_M1"/>
    <property type="match status" value="1"/>
</dbReference>
<evidence type="ECO:0000256" key="4">
    <source>
        <dbReference type="ARBA" id="ARBA00012564"/>
    </source>
</evidence>
<keyword evidence="11" id="KW-0482">Metalloprotease</keyword>
<evidence type="ECO:0000256" key="9">
    <source>
        <dbReference type="ARBA" id="ARBA00022801"/>
    </source>
</evidence>
<protein>
    <recommendedName>
        <fullName evidence="5">Aminopeptidase N</fullName>
        <ecNumber evidence="4">3.4.11.2</ecNumber>
    </recommendedName>
    <alternativeName>
        <fullName evidence="12">Alanine aminopeptidase</fullName>
    </alternativeName>
    <alternativeName>
        <fullName evidence="13">Lysyl aminopeptidase</fullName>
    </alternativeName>
</protein>
<dbReference type="GO" id="GO:0005737">
    <property type="term" value="C:cytoplasm"/>
    <property type="evidence" value="ECO:0007669"/>
    <property type="project" value="TreeGrafter"/>
</dbReference>
<keyword evidence="10" id="KW-0862">Zinc</keyword>
<dbReference type="EMBL" id="AGWN01000001">
    <property type="protein sequence ID" value="EPD30494.1"/>
    <property type="molecule type" value="Genomic_DNA"/>
</dbReference>
<dbReference type="GO" id="GO:0008270">
    <property type="term" value="F:zinc ion binding"/>
    <property type="evidence" value="ECO:0007669"/>
    <property type="project" value="InterPro"/>
</dbReference>
<dbReference type="Proteomes" id="UP000014387">
    <property type="component" value="Unassembled WGS sequence"/>
</dbReference>
<dbReference type="PANTHER" id="PTHR11533:SF174">
    <property type="entry name" value="PUROMYCIN-SENSITIVE AMINOPEPTIDASE-RELATED"/>
    <property type="match status" value="1"/>
</dbReference>
<comment type="similarity">
    <text evidence="3">Belongs to the peptidase M1 family.</text>
</comment>
<proteinExistence type="inferred from homology"/>
<dbReference type="InterPro" id="IPR027268">
    <property type="entry name" value="Peptidase_M4/M1_CTD_sf"/>
</dbReference>
<dbReference type="GO" id="GO:0006508">
    <property type="term" value="P:proteolysis"/>
    <property type="evidence" value="ECO:0007669"/>
    <property type="project" value="UniProtKB-KW"/>
</dbReference>
<feature type="domain" description="Aminopeptidase N-like N-terminal" evidence="16">
    <location>
        <begin position="31"/>
        <end position="185"/>
    </location>
</feature>
<evidence type="ECO:0000313" key="18">
    <source>
        <dbReference type="Proteomes" id="UP000014387"/>
    </source>
</evidence>
<feature type="domain" description="ERAP1-like C-terminal" evidence="15">
    <location>
        <begin position="523"/>
        <end position="839"/>
    </location>
</feature>
<dbReference type="EC" id="3.4.11.2" evidence="4"/>
<comment type="catalytic activity">
    <reaction evidence="1">
        <text>Release of an N-terminal amino acid, Xaa-|-Yaa- from a peptide, amide or arylamide. Xaa is preferably Ala, but may be most amino acids including Pro (slow action). When a terminal hydrophobic residue is followed by a prolyl residue, the two may be released as an intact Xaa-Pro dipeptide.</text>
        <dbReference type="EC" id="3.4.11.2"/>
    </reaction>
</comment>
<dbReference type="InterPro" id="IPR001930">
    <property type="entry name" value="Peptidase_M1"/>
</dbReference>
<dbReference type="NCBIfam" id="TIGR02412">
    <property type="entry name" value="pepN_strep_liv"/>
    <property type="match status" value="1"/>
</dbReference>
<reference evidence="17 18" key="1">
    <citation type="submission" date="2013-05" db="EMBL/GenBank/DDBJ databases">
        <title>The Genome Sequence of Actinomyces europaeus ACS-120-V-COL10B.</title>
        <authorList>
            <consortium name="The Broad Institute Genomics Platform"/>
            <person name="Earl A."/>
            <person name="Ward D."/>
            <person name="Feldgarden M."/>
            <person name="Gevers D."/>
            <person name="Saerens B."/>
            <person name="Vaneechoutte M."/>
            <person name="Walker B."/>
            <person name="Young S."/>
            <person name="Zeng Q."/>
            <person name="Gargeya S."/>
            <person name="Fitzgerald M."/>
            <person name="Haas B."/>
            <person name="Abouelleil A."/>
            <person name="Allen A.W."/>
            <person name="Alvarado L."/>
            <person name="Arachchi H.M."/>
            <person name="Berlin A.M."/>
            <person name="Chapman S.B."/>
            <person name="Gainer-Dewar J."/>
            <person name="Goldberg J."/>
            <person name="Griggs A."/>
            <person name="Gujja S."/>
            <person name="Hansen M."/>
            <person name="Howarth C."/>
            <person name="Imamovic A."/>
            <person name="Ireland A."/>
            <person name="Larimer J."/>
            <person name="McCowan C."/>
            <person name="Murphy C."/>
            <person name="Pearson M."/>
            <person name="Poon T.W."/>
            <person name="Priest M."/>
            <person name="Roberts A."/>
            <person name="Saif S."/>
            <person name="Shea T."/>
            <person name="Sisk P."/>
            <person name="Sykes S."/>
            <person name="Wortman J."/>
            <person name="Nusbaum C."/>
            <person name="Birren B."/>
        </authorList>
    </citation>
    <scope>NUCLEOTIDE SEQUENCE [LARGE SCALE GENOMIC DNA]</scope>
    <source>
        <strain evidence="17 18">ACS-120-V-Col10b</strain>
    </source>
</reference>
<evidence type="ECO:0000256" key="5">
    <source>
        <dbReference type="ARBA" id="ARBA00015611"/>
    </source>
</evidence>
<dbReference type="InterPro" id="IPR050344">
    <property type="entry name" value="Peptidase_M1_aminopeptidases"/>
</dbReference>
<evidence type="ECO:0000256" key="3">
    <source>
        <dbReference type="ARBA" id="ARBA00010136"/>
    </source>
</evidence>
<dbReference type="SUPFAM" id="SSF55486">
    <property type="entry name" value="Metalloproteases ('zincins'), catalytic domain"/>
    <property type="match status" value="1"/>
</dbReference>
<evidence type="ECO:0000256" key="13">
    <source>
        <dbReference type="ARBA" id="ARBA00031533"/>
    </source>
</evidence>
<dbReference type="CDD" id="cd09602">
    <property type="entry name" value="M1_APN"/>
    <property type="match status" value="1"/>
</dbReference>
<dbReference type="InterPro" id="IPR014782">
    <property type="entry name" value="Peptidase_M1_dom"/>
</dbReference>
<evidence type="ECO:0000259" key="14">
    <source>
        <dbReference type="Pfam" id="PF01433"/>
    </source>
</evidence>
<comment type="cofactor">
    <cofactor evidence="2">
        <name>Zn(2+)</name>
        <dbReference type="ChEBI" id="CHEBI:29105"/>
    </cofactor>
</comment>
<dbReference type="SUPFAM" id="SSF63737">
    <property type="entry name" value="Leukotriene A4 hydrolase N-terminal domain"/>
    <property type="match status" value="1"/>
</dbReference>
<dbReference type="GO" id="GO:0005615">
    <property type="term" value="C:extracellular space"/>
    <property type="evidence" value="ECO:0007669"/>
    <property type="project" value="TreeGrafter"/>
</dbReference>
<evidence type="ECO:0000256" key="7">
    <source>
        <dbReference type="ARBA" id="ARBA00022670"/>
    </source>
</evidence>
<keyword evidence="7" id="KW-0645">Protease</keyword>
<organism evidence="17 18">
    <name type="scientific">Gleimia europaea ACS-120-V-Col10b</name>
    <dbReference type="NCBI Taxonomy" id="883069"/>
    <lineage>
        <taxon>Bacteria</taxon>
        <taxon>Bacillati</taxon>
        <taxon>Actinomycetota</taxon>
        <taxon>Actinomycetes</taxon>
        <taxon>Actinomycetales</taxon>
        <taxon>Actinomycetaceae</taxon>
        <taxon>Gleimia</taxon>
    </lineage>
</organism>
<dbReference type="AlphaFoldDB" id="A0A9W5RDK1"/>
<evidence type="ECO:0000313" key="17">
    <source>
        <dbReference type="EMBL" id="EPD30494.1"/>
    </source>
</evidence>
<dbReference type="PANTHER" id="PTHR11533">
    <property type="entry name" value="PROTEASE M1 ZINC METALLOPROTEASE"/>
    <property type="match status" value="1"/>
</dbReference>
<dbReference type="Pfam" id="PF17900">
    <property type="entry name" value="Peptidase_M1_N"/>
    <property type="match status" value="1"/>
</dbReference>
<keyword evidence="9" id="KW-0378">Hydrolase</keyword>
<dbReference type="PRINTS" id="PR00756">
    <property type="entry name" value="ALADIPTASE"/>
</dbReference>
<feature type="domain" description="Peptidase M1 membrane alanine aminopeptidase" evidence="14">
    <location>
        <begin position="236"/>
        <end position="447"/>
    </location>
</feature>
<evidence type="ECO:0000256" key="2">
    <source>
        <dbReference type="ARBA" id="ARBA00001947"/>
    </source>
</evidence>
<gene>
    <name evidence="17" type="ORF">HMPREF9238_00237</name>
</gene>
<dbReference type="Pfam" id="PF11838">
    <property type="entry name" value="ERAP1_C"/>
    <property type="match status" value="1"/>
</dbReference>
<dbReference type="GO" id="GO:0043171">
    <property type="term" value="P:peptide catabolic process"/>
    <property type="evidence" value="ECO:0007669"/>
    <property type="project" value="TreeGrafter"/>
</dbReference>
<accession>A0A9W5RDK1</accession>
<dbReference type="InterPro" id="IPR042097">
    <property type="entry name" value="Aminopeptidase_N-like_N_sf"/>
</dbReference>
<dbReference type="GO" id="GO:0070006">
    <property type="term" value="F:metalloaminopeptidase activity"/>
    <property type="evidence" value="ECO:0007669"/>
    <property type="project" value="TreeGrafter"/>
</dbReference>
<evidence type="ECO:0000259" key="16">
    <source>
        <dbReference type="Pfam" id="PF17900"/>
    </source>
</evidence>